<keyword evidence="3" id="KW-0540">Nuclease</keyword>
<evidence type="ECO:0000256" key="11">
    <source>
        <dbReference type="PIRSR" id="PIRSR610347-3"/>
    </source>
</evidence>
<dbReference type="GO" id="GO:0005634">
    <property type="term" value="C:nucleus"/>
    <property type="evidence" value="ECO:0007669"/>
    <property type="project" value="UniProtKB-SubCell"/>
</dbReference>
<dbReference type="Gene3D" id="3.30.870.10">
    <property type="entry name" value="Endonuclease Chain A"/>
    <property type="match status" value="2"/>
</dbReference>
<feature type="site" description="Interaction with DNA" evidence="11">
    <location>
        <position position="619"/>
    </location>
</feature>
<evidence type="ECO:0000256" key="6">
    <source>
        <dbReference type="ARBA" id="ARBA00022839"/>
    </source>
</evidence>
<keyword evidence="15" id="KW-1185">Reference proteome</keyword>
<gene>
    <name evidence="14" type="ORF">KPH14_006975</name>
</gene>
<dbReference type="PANTHER" id="PTHR12415:SF0">
    <property type="entry name" value="TYROSYL-DNA PHOSPHODIESTERASE 1"/>
    <property type="match status" value="1"/>
</dbReference>
<evidence type="ECO:0000256" key="8">
    <source>
        <dbReference type="ARBA" id="ARBA00023242"/>
    </source>
</evidence>
<dbReference type="GO" id="GO:0003697">
    <property type="term" value="F:single-stranded DNA binding"/>
    <property type="evidence" value="ECO:0007669"/>
    <property type="project" value="TreeGrafter"/>
</dbReference>
<comment type="similarity">
    <text evidence="2">Belongs to the tyrosyl-DNA phosphodiesterase family.</text>
</comment>
<comment type="caution">
    <text evidence="14">The sequence shown here is derived from an EMBL/GenBank/DDBJ whole genome shotgun (WGS) entry which is preliminary data.</text>
</comment>
<evidence type="ECO:0000313" key="14">
    <source>
        <dbReference type="EMBL" id="KAK2584626.1"/>
    </source>
</evidence>
<dbReference type="InterPro" id="IPR010347">
    <property type="entry name" value="Tdp1"/>
</dbReference>
<dbReference type="CDD" id="cd09193">
    <property type="entry name" value="PLDc_mTdp1_1"/>
    <property type="match status" value="1"/>
</dbReference>
<feature type="compositionally biased region" description="Basic and acidic residues" evidence="12">
    <location>
        <begin position="189"/>
        <end position="201"/>
    </location>
</feature>
<accession>A0AAD9VRV7</accession>
<dbReference type="InterPro" id="IPR019406">
    <property type="entry name" value="APLF_PBZ"/>
</dbReference>
<feature type="compositionally biased region" description="Low complexity" evidence="12">
    <location>
        <begin position="202"/>
        <end position="218"/>
    </location>
</feature>
<dbReference type="Pfam" id="PF10283">
    <property type="entry name" value="zf-CCHH"/>
    <property type="match status" value="1"/>
</dbReference>
<comment type="subcellular location">
    <subcellularLocation>
        <location evidence="1">Nucleus</location>
    </subcellularLocation>
</comment>
<evidence type="ECO:0000256" key="7">
    <source>
        <dbReference type="ARBA" id="ARBA00023204"/>
    </source>
</evidence>
<dbReference type="EMBL" id="JAIFRP010000026">
    <property type="protein sequence ID" value="KAK2584626.1"/>
    <property type="molecule type" value="Genomic_DNA"/>
</dbReference>
<feature type="binding site" evidence="10">
    <location>
        <position position="596"/>
    </location>
    <ligand>
        <name>substrate</name>
    </ligand>
</feature>
<dbReference type="SUPFAM" id="SSF56024">
    <property type="entry name" value="Phospholipase D/nuclease"/>
    <property type="match status" value="2"/>
</dbReference>
<evidence type="ECO:0000256" key="2">
    <source>
        <dbReference type="ARBA" id="ARBA00010205"/>
    </source>
</evidence>
<evidence type="ECO:0000256" key="1">
    <source>
        <dbReference type="ARBA" id="ARBA00004123"/>
    </source>
</evidence>
<feature type="active site" description="Nucleophile" evidence="9">
    <location>
        <position position="365"/>
    </location>
</feature>
<evidence type="ECO:0000313" key="15">
    <source>
        <dbReference type="Proteomes" id="UP001258017"/>
    </source>
</evidence>
<keyword evidence="7" id="KW-0234">DNA repair</keyword>
<keyword evidence="5" id="KW-0378">Hydrolase</keyword>
<keyword evidence="4" id="KW-0227">DNA damage</keyword>
<reference evidence="14" key="1">
    <citation type="submission" date="2021-08" db="EMBL/GenBank/DDBJ databases">
        <authorList>
            <person name="Misof B."/>
            <person name="Oliver O."/>
            <person name="Podsiadlowski L."/>
            <person name="Donath A."/>
            <person name="Peters R."/>
            <person name="Mayer C."/>
            <person name="Rust J."/>
            <person name="Gunkel S."/>
            <person name="Lesny P."/>
            <person name="Martin S."/>
            <person name="Oeyen J.P."/>
            <person name="Petersen M."/>
            <person name="Panagiotis P."/>
            <person name="Wilbrandt J."/>
            <person name="Tanja T."/>
        </authorList>
    </citation>
    <scope>NUCLEOTIDE SEQUENCE</scope>
    <source>
        <strain evidence="14">GBR_01_08_01A</strain>
        <tissue evidence="14">Thorax + abdomen</tissue>
    </source>
</reference>
<feature type="region of interest" description="Disordered" evidence="12">
    <location>
        <begin position="141"/>
        <end position="222"/>
    </location>
</feature>
<evidence type="ECO:0000256" key="4">
    <source>
        <dbReference type="ARBA" id="ARBA00022763"/>
    </source>
</evidence>
<dbReference type="AlphaFoldDB" id="A0AAD9VRV7"/>
<dbReference type="PANTHER" id="PTHR12415">
    <property type="entry name" value="TYROSYL-DNA PHOSPHODIESTERASE 1"/>
    <property type="match status" value="1"/>
</dbReference>
<dbReference type="GO" id="GO:0004527">
    <property type="term" value="F:exonuclease activity"/>
    <property type="evidence" value="ECO:0007669"/>
    <property type="project" value="UniProtKB-KW"/>
</dbReference>
<dbReference type="Pfam" id="PF06087">
    <property type="entry name" value="Tyr-DNA_phospho"/>
    <property type="match status" value="1"/>
</dbReference>
<name>A0AAD9VRV7_9HYME</name>
<dbReference type="GO" id="GO:0017005">
    <property type="term" value="F:3'-tyrosyl-DNA phosphodiesterase activity"/>
    <property type="evidence" value="ECO:0007669"/>
    <property type="project" value="TreeGrafter"/>
</dbReference>
<evidence type="ECO:0000256" key="3">
    <source>
        <dbReference type="ARBA" id="ARBA00022722"/>
    </source>
</evidence>
<proteinExistence type="inferred from homology"/>
<evidence type="ECO:0000256" key="12">
    <source>
        <dbReference type="SAM" id="MobiDB-lite"/>
    </source>
</evidence>
<keyword evidence="8" id="KW-0539">Nucleus</keyword>
<feature type="active site" description="Proton donor/acceptor" evidence="9">
    <location>
        <position position="594"/>
    </location>
</feature>
<evidence type="ECO:0000256" key="9">
    <source>
        <dbReference type="PIRSR" id="PIRSR610347-1"/>
    </source>
</evidence>
<feature type="binding site" evidence="10">
    <location>
        <position position="367"/>
    </location>
    <ligand>
        <name>substrate</name>
    </ligand>
</feature>
<reference evidence="14" key="2">
    <citation type="journal article" date="2023" name="Commun. Biol.">
        <title>Intrasexual cuticular hydrocarbon dimorphism in a wasp sheds light on hydrocarbon biosynthesis genes in Hymenoptera.</title>
        <authorList>
            <person name="Moris V.C."/>
            <person name="Podsiadlowski L."/>
            <person name="Martin S."/>
            <person name="Oeyen J.P."/>
            <person name="Donath A."/>
            <person name="Petersen M."/>
            <person name="Wilbrandt J."/>
            <person name="Misof B."/>
            <person name="Liedtke D."/>
            <person name="Thamm M."/>
            <person name="Scheiner R."/>
            <person name="Schmitt T."/>
            <person name="Niehuis O."/>
        </authorList>
    </citation>
    <scope>NUCLEOTIDE SEQUENCE</scope>
    <source>
        <strain evidence="14">GBR_01_08_01A</strain>
    </source>
</reference>
<dbReference type="GO" id="GO:0003690">
    <property type="term" value="F:double-stranded DNA binding"/>
    <property type="evidence" value="ECO:0007669"/>
    <property type="project" value="TreeGrafter"/>
</dbReference>
<evidence type="ECO:0000259" key="13">
    <source>
        <dbReference type="Pfam" id="PF10283"/>
    </source>
</evidence>
<dbReference type="Proteomes" id="UP001258017">
    <property type="component" value="Unassembled WGS sequence"/>
</dbReference>
<sequence>MNHTTVTVRKKCPFMEKCYRKNPIHFTEMSHPHLEKLVITQLDSTIRVPDVVDFDCDRSQLLDQLKVLQIVMKKERDKNRDSFLELTKDLLSDNITVIPATSGSQNHTTSDMQHKVERHKKAMAMKRENKLKEMDTQAEMLAKSSKMSDENDSGSSSSTTQEPEIIITGEKRNRESNTSITTTKKTKGNGKDAESEGKESQCQDSSSCYESQQSSGSSKGTSIMDAYVSCKSDKSRDEMRKKAIHMMKQQGFKVSPVEPGEFALKYALSAPYHLFFTRVENSHATYDQSLSITFPEILDRSLGDIVHSLQINFMVDVGWLCLQYVLAGQPANIMILYGERVDEEKLGSNITMIPVTMPTKFGCHHTKIMILKYKNDGIRVVVSTANLYSDDWENRTQGLWISPHLPPLPQSANTTEGESKTGFKKDLLRYLNAYKNPALTEWISTVRRTDFSDVNVFFVASVPGGHKNADTDLWGHRKLADVLSAHATLPPDAPYWPIIAQSSSIGSLGPNYESWLSKNIVPAMSMETTKGVKSSPNFHFIFPTIKNYKEGFDCRTASCCLCYSLQMHSKQKWFQSYMHQWKASKIARDKAMPHIKSYTRLSPDFKKMAWFVLTSANLSKAAWGTYKNSNYIMSYEGGVIFVPKFITGKTTFPIGDEDESGDKPFPIPYDLPLTRYGSDDKPFVSEFFEGYE</sequence>
<evidence type="ECO:0000256" key="10">
    <source>
        <dbReference type="PIRSR" id="PIRSR610347-2"/>
    </source>
</evidence>
<keyword evidence="6" id="KW-0269">Exonuclease</keyword>
<dbReference type="GO" id="GO:0006281">
    <property type="term" value="P:DNA repair"/>
    <property type="evidence" value="ECO:0007669"/>
    <property type="project" value="UniProtKB-KW"/>
</dbReference>
<organism evidence="14 15">
    <name type="scientific">Odynerus spinipes</name>
    <dbReference type="NCBI Taxonomy" id="1348599"/>
    <lineage>
        <taxon>Eukaryota</taxon>
        <taxon>Metazoa</taxon>
        <taxon>Ecdysozoa</taxon>
        <taxon>Arthropoda</taxon>
        <taxon>Hexapoda</taxon>
        <taxon>Insecta</taxon>
        <taxon>Pterygota</taxon>
        <taxon>Neoptera</taxon>
        <taxon>Endopterygota</taxon>
        <taxon>Hymenoptera</taxon>
        <taxon>Apocrita</taxon>
        <taxon>Aculeata</taxon>
        <taxon>Vespoidea</taxon>
        <taxon>Vespidae</taxon>
        <taxon>Eumeninae</taxon>
        <taxon>Odynerus</taxon>
    </lineage>
</organism>
<protein>
    <recommendedName>
        <fullName evidence="13">PBZ-type domain-containing protein</fullName>
    </recommendedName>
</protein>
<evidence type="ECO:0000256" key="5">
    <source>
        <dbReference type="ARBA" id="ARBA00022801"/>
    </source>
</evidence>
<feature type="domain" description="PBZ-type" evidence="13">
    <location>
        <begin position="9"/>
        <end position="33"/>
    </location>
</feature>